<evidence type="ECO:0000313" key="7">
    <source>
        <dbReference type="Proteomes" id="UP001501237"/>
    </source>
</evidence>
<dbReference type="InterPro" id="IPR013517">
    <property type="entry name" value="FG-GAP"/>
</dbReference>
<dbReference type="InterPro" id="IPR028994">
    <property type="entry name" value="Integrin_alpha_N"/>
</dbReference>
<protein>
    <submittedName>
        <fullName evidence="6">FG-GAP repeat protein</fullName>
    </submittedName>
</protein>
<dbReference type="EMBL" id="BAAAUV010000035">
    <property type="protein sequence ID" value="GAA3238656.1"/>
    <property type="molecule type" value="Genomic_DNA"/>
</dbReference>
<evidence type="ECO:0000256" key="2">
    <source>
        <dbReference type="ARBA" id="ARBA00022737"/>
    </source>
</evidence>
<keyword evidence="7" id="KW-1185">Reference proteome</keyword>
<keyword evidence="2" id="KW-0677">Repeat</keyword>
<dbReference type="Pfam" id="PF01839">
    <property type="entry name" value="FG-GAP"/>
    <property type="match status" value="2"/>
</dbReference>
<evidence type="ECO:0000256" key="4">
    <source>
        <dbReference type="ARBA" id="ARBA00023180"/>
    </source>
</evidence>
<dbReference type="RefSeq" id="WP_344838256.1">
    <property type="nucleotide sequence ID" value="NZ_BAAAUV010000035.1"/>
</dbReference>
<keyword evidence="1 5" id="KW-0732">Signal</keyword>
<feature type="chain" id="PRO_5045083922" evidence="5">
    <location>
        <begin position="28"/>
        <end position="459"/>
    </location>
</feature>
<comment type="caution">
    <text evidence="6">The sequence shown here is derived from an EMBL/GenBank/DDBJ whole genome shotgun (WGS) entry which is preliminary data.</text>
</comment>
<dbReference type="PROSITE" id="PS51470">
    <property type="entry name" value="FG_GAP"/>
    <property type="match status" value="1"/>
</dbReference>
<dbReference type="Proteomes" id="UP001501237">
    <property type="component" value="Unassembled WGS sequence"/>
</dbReference>
<dbReference type="PANTHER" id="PTHR23221">
    <property type="entry name" value="GLYCOSYLPHOSPHATIDYLINOSITOL PHOSPHOLIPASE D"/>
    <property type="match status" value="1"/>
</dbReference>
<dbReference type="Gene3D" id="2.130.10.130">
    <property type="entry name" value="Integrin alpha, N-terminal"/>
    <property type="match status" value="2"/>
</dbReference>
<dbReference type="SMART" id="SM00191">
    <property type="entry name" value="Int_alpha"/>
    <property type="match status" value="6"/>
</dbReference>
<dbReference type="SUPFAM" id="SSF69318">
    <property type="entry name" value="Integrin alpha N-terminal domain"/>
    <property type="match status" value="1"/>
</dbReference>
<dbReference type="InterPro" id="IPR013519">
    <property type="entry name" value="Int_alpha_beta-p"/>
</dbReference>
<feature type="signal peptide" evidence="5">
    <location>
        <begin position="1"/>
        <end position="27"/>
    </location>
</feature>
<organism evidence="6 7">
    <name type="scientific">Actinocorallia longicatena</name>
    <dbReference type="NCBI Taxonomy" id="111803"/>
    <lineage>
        <taxon>Bacteria</taxon>
        <taxon>Bacillati</taxon>
        <taxon>Actinomycetota</taxon>
        <taxon>Actinomycetes</taxon>
        <taxon>Streptosporangiales</taxon>
        <taxon>Thermomonosporaceae</taxon>
        <taxon>Actinocorallia</taxon>
    </lineage>
</organism>
<evidence type="ECO:0000313" key="6">
    <source>
        <dbReference type="EMBL" id="GAA3238656.1"/>
    </source>
</evidence>
<proteinExistence type="predicted"/>
<gene>
    <name evidence="6" type="ORF">GCM10010468_74310</name>
</gene>
<evidence type="ECO:0000256" key="3">
    <source>
        <dbReference type="ARBA" id="ARBA00022801"/>
    </source>
</evidence>
<keyword evidence="3" id="KW-0378">Hydrolase</keyword>
<name>A0ABP6QM72_9ACTN</name>
<dbReference type="PANTHER" id="PTHR23221:SF7">
    <property type="entry name" value="PHOSPHATIDYLINOSITOL-GLYCAN-SPECIFIC PHOSPHOLIPASE D"/>
    <property type="match status" value="1"/>
</dbReference>
<reference evidence="7" key="1">
    <citation type="journal article" date="2019" name="Int. J. Syst. Evol. Microbiol.">
        <title>The Global Catalogue of Microorganisms (GCM) 10K type strain sequencing project: providing services to taxonomists for standard genome sequencing and annotation.</title>
        <authorList>
            <consortium name="The Broad Institute Genomics Platform"/>
            <consortium name="The Broad Institute Genome Sequencing Center for Infectious Disease"/>
            <person name="Wu L."/>
            <person name="Ma J."/>
        </authorList>
    </citation>
    <scope>NUCLEOTIDE SEQUENCE [LARGE SCALE GENOMIC DNA]</scope>
    <source>
        <strain evidence="7">JCM 9377</strain>
    </source>
</reference>
<keyword evidence="4" id="KW-0325">Glycoprotein</keyword>
<evidence type="ECO:0000256" key="5">
    <source>
        <dbReference type="SAM" id="SignalP"/>
    </source>
</evidence>
<sequence length="459" mass="45743">MRKPLLTTSAVLLATGLVVLPGRASHAASCTGTAPGDFNGDGRADLAVGDSRASAAGAPSAGAVSVLYGADGGLGKARTVVLTAARPAAAEGFGQALATGYLNDDTCLDLAVGAPWANKGEGKVHVFYGSPDGLTPGDVVEPAAGSRRFGWSLAIAAGSGDQPALLAVGAPAQTVGGKANAGAVHLQYFRDGKIGRGQVITQDDERAEGVAEPGDLFGWSVALGRIRGDAGLDDLVVSEPLEDVDSEGTDVGSFSVVEDVYRPGGAKGEHWHYENLNLGAATGGGHIGWSLAYYKDADRAYVAVGAPGQKTGGKAGAGQVAILSSTGSGLKPEAPIDASAGGGDIQENGRFGWTVALGRTSSGVAALVGAPYGGAKETGTARLVPLGDRSGASKLDRGGEGGHLGWAVAFCGTSPLVSVPDDQEHPTGYVRIFGDGDTDLVPEQKAGGTVNADFGAGLA</sequence>
<evidence type="ECO:0000256" key="1">
    <source>
        <dbReference type="ARBA" id="ARBA00022729"/>
    </source>
</evidence>
<accession>A0ABP6QM72</accession>